<protein>
    <submittedName>
        <fullName evidence="2">Uncharacterized protein</fullName>
    </submittedName>
</protein>
<feature type="transmembrane region" description="Helical" evidence="1">
    <location>
        <begin position="95"/>
        <end position="120"/>
    </location>
</feature>
<dbReference type="Proteomes" id="UP000028027">
    <property type="component" value="Unassembled WGS sequence"/>
</dbReference>
<feature type="transmembrane region" description="Helical" evidence="1">
    <location>
        <begin position="12"/>
        <end position="32"/>
    </location>
</feature>
<evidence type="ECO:0000313" key="3">
    <source>
        <dbReference type="Proteomes" id="UP000028027"/>
    </source>
</evidence>
<keyword evidence="1" id="KW-0812">Transmembrane</keyword>
<name>A0A081S3G1_9ARCH</name>
<organism evidence="2 3">
    <name type="scientific">Marine Group I thaumarchaeote SCGC AAA799-E16</name>
    <dbReference type="NCBI Taxonomy" id="1502292"/>
    <lineage>
        <taxon>Archaea</taxon>
        <taxon>Nitrososphaerota</taxon>
        <taxon>Marine Group I</taxon>
    </lineage>
</organism>
<keyword evidence="3" id="KW-1185">Reference proteome</keyword>
<accession>A0A081S3G1</accession>
<feature type="transmembrane region" description="Helical" evidence="1">
    <location>
        <begin position="132"/>
        <end position="150"/>
    </location>
</feature>
<dbReference type="AlphaFoldDB" id="A0A081S3G1"/>
<evidence type="ECO:0000313" key="2">
    <source>
        <dbReference type="EMBL" id="KER05464.1"/>
    </source>
</evidence>
<comment type="caution">
    <text evidence="2">The sequence shown here is derived from an EMBL/GenBank/DDBJ whole genome shotgun (WGS) entry which is preliminary data.</text>
</comment>
<gene>
    <name evidence="2" type="ORF">AAA799E16_01895</name>
</gene>
<reference evidence="2 3" key="1">
    <citation type="submission" date="2014-06" db="EMBL/GenBank/DDBJ databases">
        <authorList>
            <person name="Ngugi D.K."/>
            <person name="Blom J."/>
            <person name="Alam I."/>
            <person name="Rashid M."/>
            <person name="Ba Alawi W."/>
            <person name="Zhang G."/>
            <person name="Hikmawan T."/>
            <person name="Guan Y."/>
            <person name="Antunes A."/>
            <person name="Siam R."/>
            <person name="Eldorry H."/>
            <person name="Bajic V."/>
            <person name="Stingl U."/>
        </authorList>
    </citation>
    <scope>NUCLEOTIDE SEQUENCE [LARGE SCALE GENOMIC DNA]</scope>
    <source>
        <strain evidence="2">SCGC AAA799-E16</strain>
    </source>
</reference>
<feature type="transmembrane region" description="Helical" evidence="1">
    <location>
        <begin position="52"/>
        <end position="74"/>
    </location>
</feature>
<proteinExistence type="predicted"/>
<evidence type="ECO:0000256" key="1">
    <source>
        <dbReference type="SAM" id="Phobius"/>
    </source>
</evidence>
<keyword evidence="1" id="KW-1133">Transmembrane helix</keyword>
<keyword evidence="1" id="KW-0472">Membrane</keyword>
<sequence>MHKQTLKLVYSNISSWIISISLFSVLFVFMLYAREFLFFEPFFAFQLPVEWIPSFVLIIIVSGLIALVTSLAVFQMRTIKSNSRKTGTGIVGSAIGVGAGVCSSCGQIGFVIISTFGVAGATSLSFLSTYEIPIRLLAIAILSGTYFVMIKGITKGCKVDLNDVKS</sequence>
<dbReference type="EMBL" id="JNVL01000061">
    <property type="protein sequence ID" value="KER05464.1"/>
    <property type="molecule type" value="Genomic_DNA"/>
</dbReference>